<evidence type="ECO:0000256" key="1">
    <source>
        <dbReference type="SAM" id="MobiDB-lite"/>
    </source>
</evidence>
<evidence type="ECO:0000313" key="3">
    <source>
        <dbReference type="Proteomes" id="UP000251800"/>
    </source>
</evidence>
<proteinExistence type="predicted"/>
<dbReference type="AlphaFoldDB" id="A0A363UL83"/>
<protein>
    <submittedName>
        <fullName evidence="2">Uncharacterized protein</fullName>
    </submittedName>
</protein>
<gene>
    <name evidence="2" type="ORF">DEH80_07885</name>
</gene>
<reference evidence="2 3" key="1">
    <citation type="submission" date="2018-05" db="EMBL/GenBank/DDBJ databases">
        <title>Abyssibacter profundi OUC007T gen. nov., sp. nov, a marine bacterium isolated from seawater of the Mariana Trench.</title>
        <authorList>
            <person name="Zhou S."/>
        </authorList>
    </citation>
    <scope>NUCLEOTIDE SEQUENCE [LARGE SCALE GENOMIC DNA]</scope>
    <source>
        <strain evidence="2 3">OUC007</strain>
    </source>
</reference>
<dbReference type="Proteomes" id="UP000251800">
    <property type="component" value="Unassembled WGS sequence"/>
</dbReference>
<sequence length="83" mass="9337">MTRDRVDEPYPAPGTVAHAQHPAGRLCEGHTRNLLLLSVERAAIELSNAGGDVMDRRHTRNSEQRLVRMPDGRRLKLTAEVIR</sequence>
<feature type="region of interest" description="Disordered" evidence="1">
    <location>
        <begin position="1"/>
        <end position="24"/>
    </location>
</feature>
<dbReference type="EMBL" id="QEQK01000006">
    <property type="protein sequence ID" value="PWN56185.1"/>
    <property type="molecule type" value="Genomic_DNA"/>
</dbReference>
<organism evidence="2 3">
    <name type="scientific">Abyssibacter profundi</name>
    <dbReference type="NCBI Taxonomy" id="2182787"/>
    <lineage>
        <taxon>Bacteria</taxon>
        <taxon>Pseudomonadati</taxon>
        <taxon>Pseudomonadota</taxon>
        <taxon>Gammaproteobacteria</taxon>
        <taxon>Chromatiales</taxon>
        <taxon>Oceanococcaceae</taxon>
        <taxon>Abyssibacter</taxon>
    </lineage>
</organism>
<evidence type="ECO:0000313" key="2">
    <source>
        <dbReference type="EMBL" id="PWN56185.1"/>
    </source>
</evidence>
<name>A0A363UL83_9GAMM</name>
<keyword evidence="3" id="KW-1185">Reference proteome</keyword>
<accession>A0A363UL83</accession>
<dbReference type="RefSeq" id="WP_109719956.1">
    <property type="nucleotide sequence ID" value="NZ_QEQK01000006.1"/>
</dbReference>
<comment type="caution">
    <text evidence="2">The sequence shown here is derived from an EMBL/GenBank/DDBJ whole genome shotgun (WGS) entry which is preliminary data.</text>
</comment>